<sequence>MSDRRREVEAVKQGLKDRIEDLCRRLLPHGRRIGRLWVSNNPITADHRKTPELKVALTGDKGAWKDWRSGDKGDVVGLVQYLHQTDFRGALQWSRDFLGFAQMTADQRRSFAEAARVRAAEDDEKARRRAEWERRQAEKLFDQAMMDGAGSAAEAHARAYLRARAIDLDKIRNRDRTSLRYAAQVEYWTLAEWSRDERGRAIKTRPGPLLPGILAAMRSPLGQIRACHVTFLDPVKPEKAVLGPKNSPRLMKAPTKGAAVWISHGPEGVPPWQATQPHPLVLSEGIETGERIAMDIPEARVAAGGSITGIGNVPVNFDFISAVIVAGENDWDKPQAQRQLDRALAQLEASGKPVELMRPHAGSDFNDLGKGDVE</sequence>
<evidence type="ECO:0000313" key="11">
    <source>
        <dbReference type="Proteomes" id="UP000559404"/>
    </source>
</evidence>
<evidence type="ECO:0000256" key="6">
    <source>
        <dbReference type="ARBA" id="ARBA00023163"/>
    </source>
</evidence>
<feature type="region of interest" description="Disordered" evidence="7">
    <location>
        <begin position="351"/>
        <end position="374"/>
    </location>
</feature>
<keyword evidence="2" id="KW-0639">Primosome</keyword>
<dbReference type="GO" id="GO:1990077">
    <property type="term" value="C:primosome complex"/>
    <property type="evidence" value="ECO:0007669"/>
    <property type="project" value="UniProtKB-KW"/>
</dbReference>
<dbReference type="Gene3D" id="3.90.580.10">
    <property type="entry name" value="Zinc finger, CHC2-type domain"/>
    <property type="match status" value="1"/>
</dbReference>
<accession>A0A838XVR8</accession>
<reference evidence="10 11" key="2">
    <citation type="submission" date="2020-08" db="EMBL/GenBank/DDBJ databases">
        <title>Stappia taiwanensis sp. nov., isolated from a coastal thermal spring.</title>
        <authorList>
            <person name="Kampfer P."/>
        </authorList>
    </citation>
    <scope>NUCLEOTIDE SEQUENCE [LARGE SCALE GENOMIC DNA]</scope>
    <source>
        <strain evidence="10 11">DSM 23284</strain>
    </source>
</reference>
<organism evidence="10 11">
    <name type="scientific">Stappia taiwanensis</name>
    <dbReference type="NCBI Taxonomy" id="992267"/>
    <lineage>
        <taxon>Bacteria</taxon>
        <taxon>Pseudomonadati</taxon>
        <taxon>Pseudomonadota</taxon>
        <taxon>Alphaproteobacteria</taxon>
        <taxon>Hyphomicrobiales</taxon>
        <taxon>Stappiaceae</taxon>
        <taxon>Stappia</taxon>
    </lineage>
</organism>
<keyword evidence="3" id="KW-0808">Transferase</keyword>
<keyword evidence="11" id="KW-1185">Reference proteome</keyword>
<keyword evidence="6" id="KW-0804">Transcription</keyword>
<dbReference type="Proteomes" id="UP000559404">
    <property type="component" value="Unassembled WGS sequence"/>
</dbReference>
<dbReference type="Pfam" id="PF23639">
    <property type="entry name" value="DUF7146"/>
    <property type="match status" value="1"/>
</dbReference>
<dbReference type="GO" id="GO:0016779">
    <property type="term" value="F:nucleotidyltransferase activity"/>
    <property type="evidence" value="ECO:0007669"/>
    <property type="project" value="UniProtKB-KW"/>
</dbReference>
<evidence type="ECO:0000256" key="1">
    <source>
        <dbReference type="ARBA" id="ARBA00022478"/>
    </source>
</evidence>
<protein>
    <submittedName>
        <fullName evidence="10">Toprim domain-containing protein</fullName>
    </submittedName>
</protein>
<dbReference type="InterPro" id="IPR006171">
    <property type="entry name" value="TOPRIM_dom"/>
</dbReference>
<dbReference type="RefSeq" id="WP_181762026.1">
    <property type="nucleotide sequence ID" value="NZ_BMCR01000001.1"/>
</dbReference>
<evidence type="ECO:0000256" key="2">
    <source>
        <dbReference type="ARBA" id="ARBA00022515"/>
    </source>
</evidence>
<dbReference type="InterPro" id="IPR036977">
    <property type="entry name" value="DNA_primase_Znf_CHC2"/>
</dbReference>
<evidence type="ECO:0000256" key="4">
    <source>
        <dbReference type="ARBA" id="ARBA00022695"/>
    </source>
</evidence>
<evidence type="ECO:0000256" key="3">
    <source>
        <dbReference type="ARBA" id="ARBA00022679"/>
    </source>
</evidence>
<evidence type="ECO:0000259" key="9">
    <source>
        <dbReference type="Pfam" id="PF23639"/>
    </source>
</evidence>
<feature type="domain" description="DUF7146" evidence="9">
    <location>
        <begin position="144"/>
        <end position="261"/>
    </location>
</feature>
<dbReference type="GO" id="GO:0000428">
    <property type="term" value="C:DNA-directed RNA polymerase complex"/>
    <property type="evidence" value="ECO:0007669"/>
    <property type="project" value="UniProtKB-KW"/>
</dbReference>
<evidence type="ECO:0000256" key="5">
    <source>
        <dbReference type="ARBA" id="ARBA00022705"/>
    </source>
</evidence>
<reference evidence="10 11" key="1">
    <citation type="submission" date="2020-07" db="EMBL/GenBank/DDBJ databases">
        <authorList>
            <person name="Li M."/>
        </authorList>
    </citation>
    <scope>NUCLEOTIDE SEQUENCE [LARGE SCALE GENOMIC DNA]</scope>
    <source>
        <strain evidence="10 11">DSM 23284</strain>
    </source>
</reference>
<dbReference type="Pfam" id="PF13362">
    <property type="entry name" value="Toprim_3"/>
    <property type="match status" value="1"/>
</dbReference>
<dbReference type="SUPFAM" id="SSF57783">
    <property type="entry name" value="Zinc beta-ribbon"/>
    <property type="match status" value="1"/>
</dbReference>
<dbReference type="GO" id="GO:0008270">
    <property type="term" value="F:zinc ion binding"/>
    <property type="evidence" value="ECO:0007669"/>
    <property type="project" value="InterPro"/>
</dbReference>
<evidence type="ECO:0000313" key="10">
    <source>
        <dbReference type="EMBL" id="MBA4613827.1"/>
    </source>
</evidence>
<feature type="domain" description="Toprim" evidence="8">
    <location>
        <begin position="280"/>
        <end position="368"/>
    </location>
</feature>
<gene>
    <name evidence="10" type="ORF">H1W37_19390</name>
</gene>
<keyword evidence="1" id="KW-0240">DNA-directed RNA polymerase</keyword>
<keyword evidence="4" id="KW-0548">Nucleotidyltransferase</keyword>
<dbReference type="InterPro" id="IPR055570">
    <property type="entry name" value="DUF7146"/>
</dbReference>
<dbReference type="AlphaFoldDB" id="A0A838XVR8"/>
<dbReference type="EMBL" id="JACEON010000026">
    <property type="protein sequence ID" value="MBA4613827.1"/>
    <property type="molecule type" value="Genomic_DNA"/>
</dbReference>
<evidence type="ECO:0000256" key="7">
    <source>
        <dbReference type="SAM" id="MobiDB-lite"/>
    </source>
</evidence>
<evidence type="ECO:0000259" key="8">
    <source>
        <dbReference type="Pfam" id="PF13362"/>
    </source>
</evidence>
<proteinExistence type="predicted"/>
<dbReference type="GO" id="GO:0006269">
    <property type="term" value="P:DNA replication, synthesis of primer"/>
    <property type="evidence" value="ECO:0007669"/>
    <property type="project" value="UniProtKB-KW"/>
</dbReference>
<comment type="caution">
    <text evidence="10">The sequence shown here is derived from an EMBL/GenBank/DDBJ whole genome shotgun (WGS) entry which is preliminary data.</text>
</comment>
<name>A0A838XVR8_9HYPH</name>
<dbReference type="GO" id="GO:0003677">
    <property type="term" value="F:DNA binding"/>
    <property type="evidence" value="ECO:0007669"/>
    <property type="project" value="InterPro"/>
</dbReference>
<keyword evidence="5" id="KW-0235">DNA replication</keyword>